<sequence>MKFYDYFSLSIVINRINCLLIHFICIEVLLYYRNRINELLYGMLKMLMIMFDLLLS</sequence>
<reference evidence="4" key="1">
    <citation type="submission" date="2017-02" db="UniProtKB">
        <authorList>
            <consortium name="WormBaseParasite"/>
        </authorList>
    </citation>
    <scope>IDENTIFICATION</scope>
</reference>
<keyword evidence="1" id="KW-0812">Transmembrane</keyword>
<dbReference type="Proteomes" id="UP000278627">
    <property type="component" value="Unassembled WGS sequence"/>
</dbReference>
<keyword evidence="1" id="KW-0472">Membrane</keyword>
<keyword evidence="3" id="KW-1185">Reference proteome</keyword>
<accession>A0A0N4TF06</accession>
<proteinExistence type="predicted"/>
<organism evidence="4">
    <name type="scientific">Brugia pahangi</name>
    <name type="common">Filarial nematode worm</name>
    <dbReference type="NCBI Taxonomy" id="6280"/>
    <lineage>
        <taxon>Eukaryota</taxon>
        <taxon>Metazoa</taxon>
        <taxon>Ecdysozoa</taxon>
        <taxon>Nematoda</taxon>
        <taxon>Chromadorea</taxon>
        <taxon>Rhabditida</taxon>
        <taxon>Spirurina</taxon>
        <taxon>Spiruromorpha</taxon>
        <taxon>Filarioidea</taxon>
        <taxon>Onchocercidae</taxon>
        <taxon>Brugia</taxon>
    </lineage>
</organism>
<gene>
    <name evidence="2" type="ORF">BPAG_LOCUS6754</name>
</gene>
<evidence type="ECO:0000256" key="1">
    <source>
        <dbReference type="SAM" id="Phobius"/>
    </source>
</evidence>
<name>A0A0N4TF06_BRUPA</name>
<keyword evidence="1" id="KW-1133">Transmembrane helix</keyword>
<dbReference type="AlphaFoldDB" id="A0A0N4TF06"/>
<feature type="transmembrane region" description="Helical" evidence="1">
    <location>
        <begin position="6"/>
        <end position="32"/>
    </location>
</feature>
<evidence type="ECO:0000313" key="2">
    <source>
        <dbReference type="EMBL" id="VDN87940.1"/>
    </source>
</evidence>
<dbReference type="EMBL" id="UZAD01006620">
    <property type="protein sequence ID" value="VDN87940.1"/>
    <property type="molecule type" value="Genomic_DNA"/>
</dbReference>
<evidence type="ECO:0000313" key="3">
    <source>
        <dbReference type="Proteomes" id="UP000278627"/>
    </source>
</evidence>
<dbReference type="WBParaSite" id="BPAG_0000679401-mRNA-1">
    <property type="protein sequence ID" value="BPAG_0000679401-mRNA-1"/>
    <property type="gene ID" value="BPAG_0000679401"/>
</dbReference>
<protein>
    <submittedName>
        <fullName evidence="2 4">Uncharacterized protein</fullName>
    </submittedName>
</protein>
<reference evidence="2 3" key="2">
    <citation type="submission" date="2018-11" db="EMBL/GenBank/DDBJ databases">
        <authorList>
            <consortium name="Pathogen Informatics"/>
        </authorList>
    </citation>
    <scope>NUCLEOTIDE SEQUENCE [LARGE SCALE GENOMIC DNA]</scope>
</reference>
<evidence type="ECO:0000313" key="4">
    <source>
        <dbReference type="WBParaSite" id="BPAG_0000679401-mRNA-1"/>
    </source>
</evidence>